<dbReference type="SUPFAM" id="SSF111369">
    <property type="entry name" value="HlyD-like secretion proteins"/>
    <property type="match status" value="1"/>
</dbReference>
<organism evidence="5 6">
    <name type="scientific">Granulosicoccus antarcticus IMCC3135</name>
    <dbReference type="NCBI Taxonomy" id="1192854"/>
    <lineage>
        <taxon>Bacteria</taxon>
        <taxon>Pseudomonadati</taxon>
        <taxon>Pseudomonadota</taxon>
        <taxon>Gammaproteobacteria</taxon>
        <taxon>Chromatiales</taxon>
        <taxon>Granulosicoccaceae</taxon>
        <taxon>Granulosicoccus</taxon>
    </lineage>
</organism>
<feature type="domain" description="GAF" evidence="3">
    <location>
        <begin position="60"/>
        <end position="186"/>
    </location>
</feature>
<dbReference type="PANTHER" id="PTHR32347">
    <property type="entry name" value="EFFLUX SYSTEM COMPONENT YKNX-RELATED"/>
    <property type="match status" value="1"/>
</dbReference>
<reference evidence="5 6" key="1">
    <citation type="submission" date="2016-12" db="EMBL/GenBank/DDBJ databases">
        <authorList>
            <person name="Song W.-J."/>
            <person name="Kurnit D.M."/>
        </authorList>
    </citation>
    <scope>NUCLEOTIDE SEQUENCE [LARGE SCALE GENOMIC DNA]</scope>
    <source>
        <strain evidence="5 6">IMCC3135</strain>
    </source>
</reference>
<dbReference type="PANTHER" id="PTHR32347:SF23">
    <property type="entry name" value="BLL5650 PROTEIN"/>
    <property type="match status" value="1"/>
</dbReference>
<comment type="subcellular location">
    <subcellularLocation>
        <location evidence="1">Cell envelope</location>
    </subcellularLocation>
</comment>
<dbReference type="EMBL" id="CP018632">
    <property type="protein sequence ID" value="ASJ73797.1"/>
    <property type="molecule type" value="Genomic_DNA"/>
</dbReference>
<dbReference type="SUPFAM" id="SSF55781">
    <property type="entry name" value="GAF domain-like"/>
    <property type="match status" value="1"/>
</dbReference>
<dbReference type="AlphaFoldDB" id="A0A2Z2P0N8"/>
<evidence type="ECO:0000256" key="1">
    <source>
        <dbReference type="ARBA" id="ARBA00004196"/>
    </source>
</evidence>
<dbReference type="Pfam" id="PF25954">
    <property type="entry name" value="Beta-barrel_RND_2"/>
    <property type="match status" value="1"/>
</dbReference>
<accession>A0A2Z2P0N8</accession>
<evidence type="ECO:0000259" key="4">
    <source>
        <dbReference type="Pfam" id="PF25954"/>
    </source>
</evidence>
<sequence length="491" mass="52696">MGSLADNSRYATAGANADSKEAPTPEIAALHARAVRAERLAGHQAVLVGMLAELLASNSLEGALDAFAGALQSKFGCDRVAIALVAGNDLSLSAVSQQAVLEASSSEARLLVDAMCEACAQESIVCWPPTSDALGVLVAHRALAGRRLTGAICSVPLYVNQELVGAFLLERRDQRAFPVQTLERLSVCLAPLLTLHKKADRGWLRVFGSSLNTHLGRYLGNERPGMRALCILAGLLVVGSLTMTMRWQIVAPAELLSNERRLITAPQNGFVSDMLVIAGDRVTEGQVIARLDRREMQLEAASRDSDIAMADAEFRAAMASYDRQATGIARARLAQARARREGVEQRLNRSDLTSPIDGLVIAADAARTSGTAVSRGETLFEIAPNADFEVHVLVDEADVYDVFEGQTGMLSLRAMPGEGLSIVVESVYPVAEANEGMNRFRVQATLSEPVGKLRPGQSGVVRLDAGRMSVMGVMTRRLNRALAELWWRLVG</sequence>
<evidence type="ECO:0000259" key="3">
    <source>
        <dbReference type="Pfam" id="PF01590"/>
    </source>
</evidence>
<feature type="domain" description="CusB-like beta-barrel" evidence="4">
    <location>
        <begin position="391"/>
        <end position="465"/>
    </location>
</feature>
<keyword evidence="6" id="KW-1185">Reference proteome</keyword>
<protein>
    <submittedName>
        <fullName evidence="5">Uncharacterized protein</fullName>
    </submittedName>
</protein>
<dbReference type="InterPro" id="IPR029016">
    <property type="entry name" value="GAF-like_dom_sf"/>
</dbReference>
<evidence type="ECO:0000313" key="5">
    <source>
        <dbReference type="EMBL" id="ASJ73797.1"/>
    </source>
</evidence>
<dbReference type="GO" id="GO:0030313">
    <property type="term" value="C:cell envelope"/>
    <property type="evidence" value="ECO:0007669"/>
    <property type="project" value="UniProtKB-SubCell"/>
</dbReference>
<evidence type="ECO:0000256" key="2">
    <source>
        <dbReference type="ARBA" id="ARBA00023054"/>
    </source>
</evidence>
<dbReference type="Gene3D" id="1.10.287.470">
    <property type="entry name" value="Helix hairpin bin"/>
    <property type="match status" value="1"/>
</dbReference>
<dbReference type="Gene3D" id="2.40.50.100">
    <property type="match status" value="1"/>
</dbReference>
<dbReference type="Gene3D" id="3.30.450.40">
    <property type="match status" value="1"/>
</dbReference>
<gene>
    <name evidence="5" type="ORF">IMCC3135_18590</name>
</gene>
<dbReference type="OrthoDB" id="9806939at2"/>
<dbReference type="Proteomes" id="UP000250079">
    <property type="component" value="Chromosome"/>
</dbReference>
<dbReference type="InterPro" id="IPR003018">
    <property type="entry name" value="GAF"/>
</dbReference>
<name>A0A2Z2P0N8_9GAMM</name>
<dbReference type="KEGG" id="gai:IMCC3135_18590"/>
<evidence type="ECO:0000313" key="6">
    <source>
        <dbReference type="Proteomes" id="UP000250079"/>
    </source>
</evidence>
<dbReference type="InterPro" id="IPR050465">
    <property type="entry name" value="UPF0194_transport"/>
</dbReference>
<proteinExistence type="predicted"/>
<dbReference type="Gene3D" id="2.40.30.170">
    <property type="match status" value="1"/>
</dbReference>
<dbReference type="InterPro" id="IPR058792">
    <property type="entry name" value="Beta-barrel_RND_2"/>
</dbReference>
<dbReference type="Pfam" id="PF01590">
    <property type="entry name" value="GAF"/>
    <property type="match status" value="1"/>
</dbReference>
<dbReference type="RefSeq" id="WP_088918931.1">
    <property type="nucleotide sequence ID" value="NZ_CP018632.1"/>
</dbReference>
<keyword evidence="2" id="KW-0175">Coiled coil</keyword>